<dbReference type="EMBL" id="FQZB01000017">
    <property type="protein sequence ID" value="SHK45196.1"/>
    <property type="molecule type" value="Genomic_DNA"/>
</dbReference>
<evidence type="ECO:0000313" key="1">
    <source>
        <dbReference type="EMBL" id="SHK45196.1"/>
    </source>
</evidence>
<organism evidence="1 2">
    <name type="scientific">Clostridium cavendishii DSM 21758</name>
    <dbReference type="NCBI Taxonomy" id="1121302"/>
    <lineage>
        <taxon>Bacteria</taxon>
        <taxon>Bacillati</taxon>
        <taxon>Bacillota</taxon>
        <taxon>Clostridia</taxon>
        <taxon>Eubacteriales</taxon>
        <taxon>Clostridiaceae</taxon>
        <taxon>Clostridium</taxon>
    </lineage>
</organism>
<accession>A0A1M6SKM1</accession>
<sequence>MLPCLNDNRNQSLVAYIDNIINIIENVAISVNEGAEGTPIIFQKSYVYSR</sequence>
<dbReference type="AlphaFoldDB" id="A0A1M6SKM1"/>
<name>A0A1M6SKM1_9CLOT</name>
<gene>
    <name evidence="1" type="ORF">SAMN02745163_03835</name>
</gene>
<dbReference type="Proteomes" id="UP000184310">
    <property type="component" value="Unassembled WGS sequence"/>
</dbReference>
<evidence type="ECO:0000313" key="2">
    <source>
        <dbReference type="Proteomes" id="UP000184310"/>
    </source>
</evidence>
<reference evidence="1 2" key="1">
    <citation type="submission" date="2016-11" db="EMBL/GenBank/DDBJ databases">
        <authorList>
            <person name="Jaros S."/>
            <person name="Januszkiewicz K."/>
            <person name="Wedrychowicz H."/>
        </authorList>
    </citation>
    <scope>NUCLEOTIDE SEQUENCE [LARGE SCALE GENOMIC DNA]</scope>
    <source>
        <strain evidence="1 2">DSM 21758</strain>
    </source>
</reference>
<dbReference type="RefSeq" id="WP_159433278.1">
    <property type="nucleotide sequence ID" value="NZ_FQZB01000017.1"/>
</dbReference>
<keyword evidence="2" id="KW-1185">Reference proteome</keyword>
<protein>
    <submittedName>
        <fullName evidence="1">Uncharacterized protein</fullName>
    </submittedName>
</protein>
<proteinExistence type="predicted"/>